<keyword evidence="2" id="KW-1185">Reference proteome</keyword>
<name>A0AA47MJ68_MERPO</name>
<reference evidence="1" key="1">
    <citation type="journal article" date="2023" name="Front. Mar. Sci.">
        <title>A new Merluccius polli reference genome to investigate the effects of global change in West African waters.</title>
        <authorList>
            <person name="Mateo J.L."/>
            <person name="Blanco-Fernandez C."/>
            <person name="Garcia-Vazquez E."/>
            <person name="Machado-Schiaffino G."/>
        </authorList>
    </citation>
    <scope>NUCLEOTIDE SEQUENCE</scope>
    <source>
        <strain evidence="1">C29</strain>
        <tissue evidence="1">Fin</tissue>
    </source>
</reference>
<protein>
    <submittedName>
        <fullName evidence="1">Uncharacterized protein</fullName>
    </submittedName>
</protein>
<dbReference type="AlphaFoldDB" id="A0AA47MJ68"/>
<organism evidence="1 2">
    <name type="scientific">Merluccius polli</name>
    <name type="common">Benguela hake</name>
    <name type="synonym">Merluccius cadenati</name>
    <dbReference type="NCBI Taxonomy" id="89951"/>
    <lineage>
        <taxon>Eukaryota</taxon>
        <taxon>Metazoa</taxon>
        <taxon>Chordata</taxon>
        <taxon>Craniata</taxon>
        <taxon>Vertebrata</taxon>
        <taxon>Euteleostomi</taxon>
        <taxon>Actinopterygii</taxon>
        <taxon>Neopterygii</taxon>
        <taxon>Teleostei</taxon>
        <taxon>Neoteleostei</taxon>
        <taxon>Acanthomorphata</taxon>
        <taxon>Zeiogadaria</taxon>
        <taxon>Gadariae</taxon>
        <taxon>Gadiformes</taxon>
        <taxon>Gadoidei</taxon>
        <taxon>Merlucciidae</taxon>
        <taxon>Merluccius</taxon>
    </lineage>
</organism>
<gene>
    <name evidence="1" type="ORF">N1851_021637</name>
</gene>
<dbReference type="EMBL" id="JAOPHQ010003976">
    <property type="protein sequence ID" value="KAK0141308.1"/>
    <property type="molecule type" value="Genomic_DNA"/>
</dbReference>
<dbReference type="Proteomes" id="UP001174136">
    <property type="component" value="Unassembled WGS sequence"/>
</dbReference>
<evidence type="ECO:0000313" key="1">
    <source>
        <dbReference type="EMBL" id="KAK0141308.1"/>
    </source>
</evidence>
<evidence type="ECO:0000313" key="2">
    <source>
        <dbReference type="Proteomes" id="UP001174136"/>
    </source>
</evidence>
<comment type="caution">
    <text evidence="1">The sequence shown here is derived from an EMBL/GenBank/DDBJ whole genome shotgun (WGS) entry which is preliminary data.</text>
</comment>
<sequence length="242" mass="26433">MAAALISQLQQAASVYEASTFYYVYAPATRNSMSLYLSLWMRVGSLSLVLVAVGTMECTEQESLITIVVPTQCLMDCNSLTFTKKLQLGDTRNIRLTDSTEEEHRNSVLLMSMYPSKDLKEYCWPVDLKCNVGERLQRAFVVVPVDPSVVAHEHLAVKSTGPVVGTLSAHGGPATLADDCGIRYEVTPIYQSTSESMGKGLSFCIQVVALQPLSRDGMLKCPPFLVTIWQPSAAQPMREGGG</sequence>
<accession>A0AA47MJ68</accession>
<proteinExistence type="predicted"/>